<keyword evidence="2" id="KW-1185">Reference proteome</keyword>
<dbReference type="Proteomes" id="UP001454036">
    <property type="component" value="Unassembled WGS sequence"/>
</dbReference>
<protein>
    <submittedName>
        <fullName evidence="1">Uncharacterized protein</fullName>
    </submittedName>
</protein>
<dbReference type="EMBL" id="BAABME010004513">
    <property type="protein sequence ID" value="GAA0162648.1"/>
    <property type="molecule type" value="Genomic_DNA"/>
</dbReference>
<accession>A0AAV3QJC3</accession>
<gene>
    <name evidence="1" type="ORF">LIER_18690</name>
</gene>
<proteinExistence type="predicted"/>
<evidence type="ECO:0000313" key="2">
    <source>
        <dbReference type="Proteomes" id="UP001454036"/>
    </source>
</evidence>
<name>A0AAV3QJC3_LITER</name>
<evidence type="ECO:0000313" key="1">
    <source>
        <dbReference type="EMBL" id="GAA0162648.1"/>
    </source>
</evidence>
<sequence>MVEKEGSLTPEFPPGFESALNVNLNFQNSNLTKSLAIIKGAHNEDTNYLMGFNAEDRVISDPTFRHFKPTLIDHQLGSNAPIKTNLTTDAILLHGIAGGFIDTIKFFDFQNMVPTITQAEEHSLESFPPEGRRFMKGGHSKGVVKWRLETWIQRLRLLGNPSGHHEYLKLELPGFGPPLGNLVTSRDFVKKVKMPNAMIVDARGQKGGLEIKSFSTHHIEACIKDGAAEPWRLVGFYGHHELPLIFIPNFSRLNPEATCSFQDSCKLASLIHE</sequence>
<dbReference type="AlphaFoldDB" id="A0AAV3QJC3"/>
<comment type="caution">
    <text evidence="1">The sequence shown here is derived from an EMBL/GenBank/DDBJ whole genome shotgun (WGS) entry which is preliminary data.</text>
</comment>
<organism evidence="1 2">
    <name type="scientific">Lithospermum erythrorhizon</name>
    <name type="common">Purple gromwell</name>
    <name type="synonym">Lithospermum officinale var. erythrorhizon</name>
    <dbReference type="NCBI Taxonomy" id="34254"/>
    <lineage>
        <taxon>Eukaryota</taxon>
        <taxon>Viridiplantae</taxon>
        <taxon>Streptophyta</taxon>
        <taxon>Embryophyta</taxon>
        <taxon>Tracheophyta</taxon>
        <taxon>Spermatophyta</taxon>
        <taxon>Magnoliopsida</taxon>
        <taxon>eudicotyledons</taxon>
        <taxon>Gunneridae</taxon>
        <taxon>Pentapetalae</taxon>
        <taxon>asterids</taxon>
        <taxon>lamiids</taxon>
        <taxon>Boraginales</taxon>
        <taxon>Boraginaceae</taxon>
        <taxon>Boraginoideae</taxon>
        <taxon>Lithospermeae</taxon>
        <taxon>Lithospermum</taxon>
    </lineage>
</organism>
<reference evidence="1 2" key="1">
    <citation type="submission" date="2024-01" db="EMBL/GenBank/DDBJ databases">
        <title>The complete chloroplast genome sequence of Lithospermum erythrorhizon: insights into the phylogenetic relationship among Boraginaceae species and the maternal lineages of purple gromwells.</title>
        <authorList>
            <person name="Okada T."/>
            <person name="Watanabe K."/>
        </authorList>
    </citation>
    <scope>NUCLEOTIDE SEQUENCE [LARGE SCALE GENOMIC DNA]</scope>
</reference>